<dbReference type="PANTHER" id="PTHR42715:SF10">
    <property type="entry name" value="BETA-GLUCOSIDASE"/>
    <property type="match status" value="1"/>
</dbReference>
<feature type="region of interest" description="Disordered" evidence="3">
    <location>
        <begin position="104"/>
        <end position="205"/>
    </location>
</feature>
<protein>
    <recommendedName>
        <fullName evidence="4">Fibronectin type III-like domain-containing protein</fullName>
    </recommendedName>
</protein>
<feature type="domain" description="Fibronectin type III-like" evidence="4">
    <location>
        <begin position="70"/>
        <end position="114"/>
    </location>
</feature>
<dbReference type="EMBL" id="BLLO01000025">
    <property type="protein sequence ID" value="GFH80461.1"/>
    <property type="molecule type" value="Genomic_DNA"/>
</dbReference>
<name>A0ABQ1DD37_9ACTN</name>
<keyword evidence="2" id="KW-0378">Hydrolase</keyword>
<evidence type="ECO:0000313" key="6">
    <source>
        <dbReference type="Proteomes" id="UP000480804"/>
    </source>
</evidence>
<evidence type="ECO:0000259" key="4">
    <source>
        <dbReference type="Pfam" id="PF14310"/>
    </source>
</evidence>
<evidence type="ECO:0000313" key="5">
    <source>
        <dbReference type="EMBL" id="GFH80461.1"/>
    </source>
</evidence>
<dbReference type="Pfam" id="PF14310">
    <property type="entry name" value="Fn3-like"/>
    <property type="match status" value="1"/>
</dbReference>
<dbReference type="Gene3D" id="2.60.40.10">
    <property type="entry name" value="Immunoglobulins"/>
    <property type="match status" value="1"/>
</dbReference>
<comment type="similarity">
    <text evidence="1">Belongs to the glycosyl hydrolase 3 family.</text>
</comment>
<dbReference type="InterPro" id="IPR013783">
    <property type="entry name" value="Ig-like_fold"/>
</dbReference>
<reference evidence="5 6" key="1">
    <citation type="submission" date="2020-02" db="EMBL/GenBank/DDBJ databases">
        <title>Whole genome shotgun sequence of Streptomyces gougerotii NBRC 13043.</title>
        <authorList>
            <person name="Ichikawa N."/>
            <person name="Komaki H."/>
            <person name="Tamura T."/>
        </authorList>
    </citation>
    <scope>NUCLEOTIDE SEQUENCE [LARGE SCALE GENOMIC DNA]</scope>
    <source>
        <strain evidence="5 6">NBRC 13043</strain>
    </source>
</reference>
<proteinExistence type="inferred from homology"/>
<dbReference type="Gene3D" id="3.40.50.1700">
    <property type="entry name" value="Glycoside hydrolase family 3 C-terminal domain"/>
    <property type="match status" value="1"/>
</dbReference>
<gene>
    <name evidence="5" type="ORF">Sgou_51310</name>
</gene>
<feature type="compositionally biased region" description="Low complexity" evidence="3">
    <location>
        <begin position="118"/>
        <end position="151"/>
    </location>
</feature>
<evidence type="ECO:0000256" key="2">
    <source>
        <dbReference type="ARBA" id="ARBA00022801"/>
    </source>
</evidence>
<organism evidence="5 6">
    <name type="scientific">Streptomyces gougerotii</name>
    <dbReference type="NCBI Taxonomy" id="53448"/>
    <lineage>
        <taxon>Bacteria</taxon>
        <taxon>Bacillati</taxon>
        <taxon>Actinomycetota</taxon>
        <taxon>Actinomycetes</taxon>
        <taxon>Kitasatosporales</taxon>
        <taxon>Streptomycetaceae</taxon>
        <taxon>Streptomyces</taxon>
        <taxon>Streptomyces diastaticus group</taxon>
    </lineage>
</organism>
<evidence type="ECO:0000256" key="1">
    <source>
        <dbReference type="ARBA" id="ARBA00005336"/>
    </source>
</evidence>
<sequence length="205" mass="21176">MAETTHTDGRLDCTEGVFAGHAAWDRAGTTPAYPFGHGLGYTDWSYETLRADGRTVSVGLRNTGTRPGRETVQLYLAPPPAAPGEPERPAQRLAGFALAEASPGEATEVTVDLPDAPSRPGTSRRAAGSAGRATTNCAPPAPRPTRAWPCPSGRTDRPGGPGRRPAARAAGLSPSPSPPGRRCARCAPGRSCWGGTSPTARAASR</sequence>
<feature type="compositionally biased region" description="Low complexity" evidence="3">
    <location>
        <begin position="163"/>
        <end position="174"/>
    </location>
</feature>
<dbReference type="InterPro" id="IPR026891">
    <property type="entry name" value="Fn3-like"/>
</dbReference>
<dbReference type="InterPro" id="IPR050288">
    <property type="entry name" value="Cellulose_deg_GH3"/>
</dbReference>
<dbReference type="PANTHER" id="PTHR42715">
    <property type="entry name" value="BETA-GLUCOSIDASE"/>
    <property type="match status" value="1"/>
</dbReference>
<keyword evidence="6" id="KW-1185">Reference proteome</keyword>
<accession>A0ABQ1DD37</accession>
<evidence type="ECO:0000256" key="3">
    <source>
        <dbReference type="SAM" id="MobiDB-lite"/>
    </source>
</evidence>
<dbReference type="InterPro" id="IPR036881">
    <property type="entry name" value="Glyco_hydro_3_C_sf"/>
</dbReference>
<comment type="caution">
    <text evidence="5">The sequence shown here is derived from an EMBL/GenBank/DDBJ whole genome shotgun (WGS) entry which is preliminary data.</text>
</comment>
<dbReference type="Proteomes" id="UP000480804">
    <property type="component" value="Unassembled WGS sequence"/>
</dbReference>